<dbReference type="Pfam" id="PF01127">
    <property type="entry name" value="Sdh_cyt"/>
    <property type="match status" value="1"/>
</dbReference>
<comment type="caution">
    <text evidence="13">The sequence shown here is derived from an EMBL/GenBank/DDBJ whole genome shotgun (WGS) entry which is preliminary data.</text>
</comment>
<accession>A0A2W4ZZ29</accession>
<dbReference type="GO" id="GO:0016020">
    <property type="term" value="C:membrane"/>
    <property type="evidence" value="ECO:0007669"/>
    <property type="project" value="UniProtKB-SubCell"/>
</dbReference>
<keyword evidence="8 11" id="KW-0408">Iron</keyword>
<dbReference type="PROSITE" id="PS01000">
    <property type="entry name" value="SDH_CYT_1"/>
    <property type="match status" value="1"/>
</dbReference>
<feature type="transmembrane region" description="Helical" evidence="12">
    <location>
        <begin position="76"/>
        <end position="96"/>
    </location>
</feature>
<feature type="transmembrane region" description="Helical" evidence="12">
    <location>
        <begin position="117"/>
        <end position="135"/>
    </location>
</feature>
<evidence type="ECO:0000256" key="10">
    <source>
        <dbReference type="ARBA" id="ARBA00025912"/>
    </source>
</evidence>
<dbReference type="PANTHER" id="PTHR10978">
    <property type="entry name" value="SUCCINATE DEHYDROGENASE CYTOCHROME B560 SUBUNIT"/>
    <property type="match status" value="1"/>
</dbReference>
<dbReference type="GO" id="GO:0009055">
    <property type="term" value="F:electron transfer activity"/>
    <property type="evidence" value="ECO:0007669"/>
    <property type="project" value="InterPro"/>
</dbReference>
<evidence type="ECO:0000256" key="2">
    <source>
        <dbReference type="ARBA" id="ARBA00007244"/>
    </source>
</evidence>
<reference evidence="13 14" key="1">
    <citation type="submission" date="2017-08" db="EMBL/GenBank/DDBJ databases">
        <title>Infants hospitalized years apart are colonized by the same room-sourced microbial strains.</title>
        <authorList>
            <person name="Brooks B."/>
            <person name="Olm M.R."/>
            <person name="Firek B.A."/>
            <person name="Baker R."/>
            <person name="Thomas B.C."/>
            <person name="Morowitz M.J."/>
            <person name="Banfield J.F."/>
        </authorList>
    </citation>
    <scope>NUCLEOTIDE SEQUENCE [LARGE SCALE GENOMIC DNA]</scope>
    <source>
        <strain evidence="13">S2_018_000_R2_104</strain>
    </source>
</reference>
<evidence type="ECO:0000313" key="13">
    <source>
        <dbReference type="EMBL" id="PZO86646.1"/>
    </source>
</evidence>
<evidence type="ECO:0000256" key="5">
    <source>
        <dbReference type="ARBA" id="ARBA00022692"/>
    </source>
</evidence>
<dbReference type="GO" id="GO:0046872">
    <property type="term" value="F:metal ion binding"/>
    <property type="evidence" value="ECO:0007669"/>
    <property type="project" value="UniProtKB-KW"/>
</dbReference>
<dbReference type="CDD" id="cd03499">
    <property type="entry name" value="SQR_TypeC_SdhC"/>
    <property type="match status" value="1"/>
</dbReference>
<evidence type="ECO:0000256" key="7">
    <source>
        <dbReference type="ARBA" id="ARBA00022989"/>
    </source>
</evidence>
<evidence type="ECO:0000256" key="8">
    <source>
        <dbReference type="ARBA" id="ARBA00023004"/>
    </source>
</evidence>
<comment type="subcellular location">
    <subcellularLocation>
        <location evidence="1">Membrane</location>
        <topology evidence="1">Multi-pass membrane protein</topology>
    </subcellularLocation>
</comment>
<evidence type="ECO:0000256" key="12">
    <source>
        <dbReference type="SAM" id="Phobius"/>
    </source>
</evidence>
<organism evidence="13 14">
    <name type="scientific">Micavibrio aeruginosavorus</name>
    <dbReference type="NCBI Taxonomy" id="349221"/>
    <lineage>
        <taxon>Bacteria</taxon>
        <taxon>Pseudomonadati</taxon>
        <taxon>Bdellovibrionota</taxon>
        <taxon>Bdellovibrionia</taxon>
        <taxon>Bdellovibrionales</taxon>
        <taxon>Pseudobdellovibrionaceae</taxon>
        <taxon>Micavibrio</taxon>
    </lineage>
</organism>
<dbReference type="Proteomes" id="UP000249557">
    <property type="component" value="Unassembled WGS sequence"/>
</dbReference>
<dbReference type="InterPro" id="IPR000701">
    <property type="entry name" value="SuccDH_FuR_B_TM-su"/>
</dbReference>
<dbReference type="NCBIfam" id="TIGR02970">
    <property type="entry name" value="succ_dehyd_cytB"/>
    <property type="match status" value="1"/>
</dbReference>
<keyword evidence="7 12" id="KW-1133">Transmembrane helix</keyword>
<comment type="subunit">
    <text evidence="10">Part of an enzyme complex containing four subunits: a flavoprotein, an iron-sulfur protein, plus two membrane-anchoring proteins, SdhC and SdhD. The complex can form homotrimers.</text>
</comment>
<feature type="transmembrane region" description="Helical" evidence="12">
    <location>
        <begin position="39"/>
        <end position="64"/>
    </location>
</feature>
<evidence type="ECO:0000313" key="14">
    <source>
        <dbReference type="Proteomes" id="UP000249557"/>
    </source>
</evidence>
<evidence type="ECO:0000256" key="11">
    <source>
        <dbReference type="PIRSR" id="PIRSR000178-1"/>
    </source>
</evidence>
<dbReference type="AlphaFoldDB" id="A0A2W4ZZ29"/>
<feature type="binding site" description="axial binding residue" evidence="11">
    <location>
        <position position="91"/>
    </location>
    <ligand>
        <name>heme</name>
        <dbReference type="ChEBI" id="CHEBI:30413"/>
        <note>ligand shared with second transmembrane subunit</note>
    </ligand>
    <ligandPart>
        <name>Fe</name>
        <dbReference type="ChEBI" id="CHEBI:18248"/>
    </ligandPart>
</feature>
<keyword evidence="4 11" id="KW-0349">Heme</keyword>
<keyword evidence="9 12" id="KW-0472">Membrane</keyword>
<evidence type="ECO:0000256" key="9">
    <source>
        <dbReference type="ARBA" id="ARBA00023136"/>
    </source>
</evidence>
<keyword evidence="5 12" id="KW-0812">Transmembrane</keyword>
<dbReference type="PIRSF" id="PIRSF000178">
    <property type="entry name" value="SDH_cyt_b560"/>
    <property type="match status" value="1"/>
</dbReference>
<dbReference type="InterPro" id="IPR034804">
    <property type="entry name" value="SQR/QFR_C/D"/>
</dbReference>
<evidence type="ECO:0000256" key="3">
    <source>
        <dbReference type="ARBA" id="ARBA00020076"/>
    </source>
</evidence>
<dbReference type="GO" id="GO:0006099">
    <property type="term" value="P:tricarboxylic acid cycle"/>
    <property type="evidence" value="ECO:0007669"/>
    <property type="project" value="InterPro"/>
</dbReference>
<dbReference type="InterPro" id="IPR018495">
    <property type="entry name" value="Succ_DH_cyt_bsu_CS"/>
</dbReference>
<dbReference type="InterPro" id="IPR014314">
    <property type="entry name" value="Succ_DH_cytb556"/>
</dbReference>
<keyword evidence="6 11" id="KW-0479">Metal-binding</keyword>
<comment type="similarity">
    <text evidence="2">Belongs to the cytochrome b560 family.</text>
</comment>
<dbReference type="Gene3D" id="1.20.1300.10">
    <property type="entry name" value="Fumarate reductase/succinate dehydrogenase, transmembrane subunit"/>
    <property type="match status" value="1"/>
</dbReference>
<dbReference type="PANTHER" id="PTHR10978:SF5">
    <property type="entry name" value="SUCCINATE DEHYDROGENASE CYTOCHROME B560 SUBUNIT, MITOCHONDRIAL"/>
    <property type="match status" value="1"/>
</dbReference>
<sequence length="139" mass="15295">MDVRCMIARMNTNTSRPLSPHLQVYRLPMTALMSISHRITGAILSGGMLLIAALLVTAALNVQWFDMVMTFARGPIGTIILLGWAASLYYHTLNGIRHMIWDMNPDAITQTKAEMSGWLIIAATIAMTAGTWYLATQGV</sequence>
<dbReference type="SUPFAM" id="SSF81343">
    <property type="entry name" value="Fumarate reductase respiratory complex transmembrane subunits"/>
    <property type="match status" value="1"/>
</dbReference>
<dbReference type="EMBL" id="QFNK01000102">
    <property type="protein sequence ID" value="PZO86646.1"/>
    <property type="molecule type" value="Genomic_DNA"/>
</dbReference>
<evidence type="ECO:0000256" key="1">
    <source>
        <dbReference type="ARBA" id="ARBA00004141"/>
    </source>
</evidence>
<evidence type="ECO:0000256" key="6">
    <source>
        <dbReference type="ARBA" id="ARBA00022723"/>
    </source>
</evidence>
<protein>
    <recommendedName>
        <fullName evidence="3">Succinate dehydrogenase cytochrome b556 subunit</fullName>
    </recommendedName>
</protein>
<evidence type="ECO:0000256" key="4">
    <source>
        <dbReference type="ARBA" id="ARBA00022617"/>
    </source>
</evidence>
<comment type="cofactor">
    <cofactor evidence="11">
        <name>heme</name>
        <dbReference type="ChEBI" id="CHEBI:30413"/>
    </cofactor>
    <text evidence="11">The heme is bound between the two transmembrane subunits.</text>
</comment>
<proteinExistence type="inferred from homology"/>
<name>A0A2W4ZZ29_9BACT</name>
<gene>
    <name evidence="13" type="primary">sdhC</name>
    <name evidence="13" type="ORF">DI626_05965</name>
</gene>